<keyword evidence="1" id="KW-1133">Transmembrane helix</keyword>
<gene>
    <name evidence="2" type="ORF">SPRG_12388</name>
</gene>
<dbReference type="KEGG" id="spar:SPRG_12388"/>
<proteinExistence type="predicted"/>
<evidence type="ECO:0000313" key="3">
    <source>
        <dbReference type="Proteomes" id="UP000030745"/>
    </source>
</evidence>
<dbReference type="VEuPathDB" id="FungiDB:SPRG_12388"/>
<keyword evidence="1" id="KW-0472">Membrane</keyword>
<dbReference type="AlphaFoldDB" id="A0A067C5Q7"/>
<dbReference type="EMBL" id="KK583279">
    <property type="protein sequence ID" value="KDO21886.1"/>
    <property type="molecule type" value="Genomic_DNA"/>
</dbReference>
<keyword evidence="3" id="KW-1185">Reference proteome</keyword>
<feature type="transmembrane region" description="Helical" evidence="1">
    <location>
        <begin position="34"/>
        <end position="59"/>
    </location>
</feature>
<keyword evidence="1" id="KW-0812">Transmembrane</keyword>
<dbReference type="GeneID" id="24134349"/>
<dbReference type="RefSeq" id="XP_012207441.1">
    <property type="nucleotide sequence ID" value="XM_012352051.1"/>
</dbReference>
<name>A0A067C5Q7_SAPPC</name>
<protein>
    <submittedName>
        <fullName evidence="2">Uncharacterized protein</fullName>
    </submittedName>
</protein>
<organism evidence="2 3">
    <name type="scientific">Saprolegnia parasitica (strain CBS 223.65)</name>
    <dbReference type="NCBI Taxonomy" id="695850"/>
    <lineage>
        <taxon>Eukaryota</taxon>
        <taxon>Sar</taxon>
        <taxon>Stramenopiles</taxon>
        <taxon>Oomycota</taxon>
        <taxon>Saprolegniomycetes</taxon>
        <taxon>Saprolegniales</taxon>
        <taxon>Saprolegniaceae</taxon>
        <taxon>Saprolegnia</taxon>
    </lineage>
</organism>
<evidence type="ECO:0000256" key="1">
    <source>
        <dbReference type="SAM" id="Phobius"/>
    </source>
</evidence>
<sequence length="357" mass="39143">MLRLLVVVYLVLDAAALALGLITLVARFAFWPSIFVHGDALTALSAITLVVAGVGLVLGLRLKRHGSVLPLAAVLAICSATIYGIAFLVIFRTSGHELLDHELLVNRPIQTVQNETRNPYLHQYAVSLSMPGPTPSRAIDEAYCIHEGKVFCDTLPLRVTGSGLADENRTSWSSLNASLPLDLEGLVVSPNLTLNAYCATRRDAVQIIDAGIEAACAGCERIMAATSDPLHLAPALRRLCPMREGDAAFGVFCAMYMSDRVEGYQLHYAPGRWYRYYGLRSMVKMPHGCYNALAQDAERYVNPLQMTAIMLAGTTTMIAIGLWQWQRRRFLLATTNADDYVLAYRSVGTPSVHRDSE</sequence>
<feature type="transmembrane region" description="Helical" evidence="1">
    <location>
        <begin position="71"/>
        <end position="91"/>
    </location>
</feature>
<dbReference type="OrthoDB" id="10360709at2759"/>
<reference evidence="2 3" key="1">
    <citation type="journal article" date="2013" name="PLoS Genet.">
        <title>Distinctive expansion of potential virulence genes in the genome of the oomycete fish pathogen Saprolegnia parasitica.</title>
        <authorList>
            <person name="Jiang R.H."/>
            <person name="de Bruijn I."/>
            <person name="Haas B.J."/>
            <person name="Belmonte R."/>
            <person name="Lobach L."/>
            <person name="Christie J."/>
            <person name="van den Ackerveken G."/>
            <person name="Bottin A."/>
            <person name="Bulone V."/>
            <person name="Diaz-Moreno S.M."/>
            <person name="Dumas B."/>
            <person name="Fan L."/>
            <person name="Gaulin E."/>
            <person name="Govers F."/>
            <person name="Grenville-Briggs L.J."/>
            <person name="Horner N.R."/>
            <person name="Levin J.Z."/>
            <person name="Mammella M."/>
            <person name="Meijer H.J."/>
            <person name="Morris P."/>
            <person name="Nusbaum C."/>
            <person name="Oome S."/>
            <person name="Phillips A.J."/>
            <person name="van Rooyen D."/>
            <person name="Rzeszutek E."/>
            <person name="Saraiva M."/>
            <person name="Secombes C.J."/>
            <person name="Seidl M.F."/>
            <person name="Snel B."/>
            <person name="Stassen J.H."/>
            <person name="Sykes S."/>
            <person name="Tripathy S."/>
            <person name="van den Berg H."/>
            <person name="Vega-Arreguin J.C."/>
            <person name="Wawra S."/>
            <person name="Young S.K."/>
            <person name="Zeng Q."/>
            <person name="Dieguez-Uribeondo J."/>
            <person name="Russ C."/>
            <person name="Tyler B.M."/>
            <person name="van West P."/>
        </authorList>
    </citation>
    <scope>NUCLEOTIDE SEQUENCE [LARGE SCALE GENOMIC DNA]</scope>
    <source>
        <strain evidence="2 3">CBS 223.65</strain>
    </source>
</reference>
<dbReference type="Proteomes" id="UP000030745">
    <property type="component" value="Unassembled WGS sequence"/>
</dbReference>
<dbReference type="OMA" id="GRWYRYY"/>
<evidence type="ECO:0000313" key="2">
    <source>
        <dbReference type="EMBL" id="KDO21886.1"/>
    </source>
</evidence>
<accession>A0A067C5Q7</accession>